<accession>A0ABU0PC08</accession>
<protein>
    <submittedName>
        <fullName evidence="2">Very-short-patch-repair endonuclease</fullName>
    </submittedName>
</protein>
<dbReference type="InterPro" id="IPR011335">
    <property type="entry name" value="Restrct_endonuc-II-like"/>
</dbReference>
<keyword evidence="2" id="KW-0540">Nuclease</keyword>
<keyword evidence="2" id="KW-0255">Endonuclease</keyword>
<reference evidence="2 3" key="1">
    <citation type="submission" date="2023-07" db="EMBL/GenBank/DDBJ databases">
        <title>Comparative genomics of wheat-associated soil bacteria to identify genetic determinants of phenazine resistance.</title>
        <authorList>
            <person name="Mouncey N."/>
        </authorList>
    </citation>
    <scope>NUCLEOTIDE SEQUENCE [LARGE SCALE GENOMIC DNA]</scope>
    <source>
        <strain evidence="2 3">W2I7</strain>
    </source>
</reference>
<sequence length="294" mass="32238">MGFRHRMTQPIRHGGVMFDPASLISHLGGIARGVQLQQFGVTRHRLAAAVSSGEIQRLRPGTFASFDANAADLAAVRHGGALTCSAALRRHGVWVLSAEGPPHVWVGRRGRVHQHPGCACVSHFFRGIPPLSLAEVEHALLHLHRCEGAESFFASFESAWRLGLLSRPARNRIRAALPASDRWLVDFARHDADSGLESLLRLRLHLLGIAVECQVTIPTVGRVDFVVGGRLIIEADGKENHDGPSMRHKDLTRDAAASALGYETLHFDYAQVIYDWPTVQQAILGALTRLRDHA</sequence>
<dbReference type="Proteomes" id="UP001239085">
    <property type="component" value="Unassembled WGS sequence"/>
</dbReference>
<dbReference type="GO" id="GO:0004519">
    <property type="term" value="F:endonuclease activity"/>
    <property type="evidence" value="ECO:0007669"/>
    <property type="project" value="UniProtKB-KW"/>
</dbReference>
<evidence type="ECO:0000313" key="2">
    <source>
        <dbReference type="EMBL" id="MDQ0644881.1"/>
    </source>
</evidence>
<dbReference type="Gene3D" id="3.40.960.10">
    <property type="entry name" value="VSR Endonuclease"/>
    <property type="match status" value="1"/>
</dbReference>
<keyword evidence="2" id="KW-0378">Hydrolase</keyword>
<feature type="domain" description="DUF559" evidence="1">
    <location>
        <begin position="206"/>
        <end position="287"/>
    </location>
</feature>
<dbReference type="EMBL" id="JAUSXK010000001">
    <property type="protein sequence ID" value="MDQ0644881.1"/>
    <property type="molecule type" value="Genomic_DNA"/>
</dbReference>
<evidence type="ECO:0000313" key="3">
    <source>
        <dbReference type="Proteomes" id="UP001239085"/>
    </source>
</evidence>
<dbReference type="Pfam" id="PF04480">
    <property type="entry name" value="DUF559"/>
    <property type="match status" value="1"/>
</dbReference>
<proteinExistence type="predicted"/>
<evidence type="ECO:0000259" key="1">
    <source>
        <dbReference type="Pfam" id="PF04480"/>
    </source>
</evidence>
<keyword evidence="3" id="KW-1185">Reference proteome</keyword>
<gene>
    <name evidence="2" type="ORF">QFZ46_003041</name>
</gene>
<name>A0ABU0PC08_9MICO</name>
<dbReference type="SUPFAM" id="SSF52980">
    <property type="entry name" value="Restriction endonuclease-like"/>
    <property type="match status" value="1"/>
</dbReference>
<comment type="caution">
    <text evidence="2">The sequence shown here is derived from an EMBL/GenBank/DDBJ whole genome shotgun (WGS) entry which is preliminary data.</text>
</comment>
<organism evidence="2 3">
    <name type="scientific">Microbacterium murale</name>
    <dbReference type="NCBI Taxonomy" id="1081040"/>
    <lineage>
        <taxon>Bacteria</taxon>
        <taxon>Bacillati</taxon>
        <taxon>Actinomycetota</taxon>
        <taxon>Actinomycetes</taxon>
        <taxon>Micrococcales</taxon>
        <taxon>Microbacteriaceae</taxon>
        <taxon>Microbacterium</taxon>
    </lineage>
</organism>
<dbReference type="InterPro" id="IPR007569">
    <property type="entry name" value="DUF559"/>
</dbReference>